<sequence length="62" mass="7111">MLEQDPRVESSLRGGTTACPDLSGKQSHLLILRWRLLQQMKDLLRNDGFFDGIHLPNRHADL</sequence>
<evidence type="ECO:0000256" key="1">
    <source>
        <dbReference type="SAM" id="MobiDB-lite"/>
    </source>
</evidence>
<comment type="caution">
    <text evidence="2">The sequence shown here is derived from an EMBL/GenBank/DDBJ whole genome shotgun (WGS) entry which is preliminary data.</text>
</comment>
<name>A0A4R2HFI1_9SPHI</name>
<evidence type="ECO:0000313" key="3">
    <source>
        <dbReference type="Proteomes" id="UP000295684"/>
    </source>
</evidence>
<proteinExistence type="predicted"/>
<dbReference type="Proteomes" id="UP000295684">
    <property type="component" value="Unassembled WGS sequence"/>
</dbReference>
<organism evidence="2 3">
    <name type="scientific">Pedobacter psychrotolerans</name>
    <dbReference type="NCBI Taxonomy" id="1843235"/>
    <lineage>
        <taxon>Bacteria</taxon>
        <taxon>Pseudomonadati</taxon>
        <taxon>Bacteroidota</taxon>
        <taxon>Sphingobacteriia</taxon>
        <taxon>Sphingobacteriales</taxon>
        <taxon>Sphingobacteriaceae</taxon>
        <taxon>Pedobacter</taxon>
    </lineage>
</organism>
<evidence type="ECO:0000313" key="2">
    <source>
        <dbReference type="EMBL" id="TCO27299.1"/>
    </source>
</evidence>
<protein>
    <submittedName>
        <fullName evidence="2">Uncharacterized protein</fullName>
    </submittedName>
</protein>
<gene>
    <name evidence="2" type="ORF">EV200_103634</name>
</gene>
<dbReference type="AlphaFoldDB" id="A0A4R2HFI1"/>
<reference evidence="2 3" key="1">
    <citation type="submission" date="2019-03" db="EMBL/GenBank/DDBJ databases">
        <title>Genomic Encyclopedia of Type Strains, Phase IV (KMG-IV): sequencing the most valuable type-strain genomes for metagenomic binning, comparative biology and taxonomic classification.</title>
        <authorList>
            <person name="Goeker M."/>
        </authorList>
    </citation>
    <scope>NUCLEOTIDE SEQUENCE [LARGE SCALE GENOMIC DNA]</scope>
    <source>
        <strain evidence="2 3">DSM 103236</strain>
    </source>
</reference>
<feature type="compositionally biased region" description="Basic and acidic residues" evidence="1">
    <location>
        <begin position="1"/>
        <end position="10"/>
    </location>
</feature>
<dbReference type="EMBL" id="SLWO01000003">
    <property type="protein sequence ID" value="TCO27299.1"/>
    <property type="molecule type" value="Genomic_DNA"/>
</dbReference>
<feature type="region of interest" description="Disordered" evidence="1">
    <location>
        <begin position="1"/>
        <end position="23"/>
    </location>
</feature>
<accession>A0A4R2HFI1</accession>